<organism evidence="1">
    <name type="scientific">viral metagenome</name>
    <dbReference type="NCBI Taxonomy" id="1070528"/>
    <lineage>
        <taxon>unclassified sequences</taxon>
        <taxon>metagenomes</taxon>
        <taxon>organismal metagenomes</taxon>
    </lineage>
</organism>
<dbReference type="PANTHER" id="PTHR37490">
    <property type="entry name" value="EXPRESSED PROTEIN"/>
    <property type="match status" value="1"/>
</dbReference>
<dbReference type="EMBL" id="MN739042">
    <property type="protein sequence ID" value="QHS85276.1"/>
    <property type="molecule type" value="Genomic_DNA"/>
</dbReference>
<dbReference type="AlphaFoldDB" id="A0A6C0AZP4"/>
<accession>A0A6C0AZP4</accession>
<dbReference type="PANTHER" id="PTHR37490:SF2">
    <property type="match status" value="1"/>
</dbReference>
<reference evidence="1" key="1">
    <citation type="journal article" date="2020" name="Nature">
        <title>Giant virus diversity and host interactions through global metagenomics.</title>
        <authorList>
            <person name="Schulz F."/>
            <person name="Roux S."/>
            <person name="Paez-Espino D."/>
            <person name="Jungbluth S."/>
            <person name="Walsh D.A."/>
            <person name="Denef V.J."/>
            <person name="McMahon K.D."/>
            <person name="Konstantinidis K.T."/>
            <person name="Eloe-Fadrosh E.A."/>
            <person name="Kyrpides N.C."/>
            <person name="Woyke T."/>
        </authorList>
    </citation>
    <scope>NUCLEOTIDE SEQUENCE</scope>
    <source>
        <strain evidence="1">GVMAG-M-3300009182-78</strain>
    </source>
</reference>
<dbReference type="InterPro" id="IPR021838">
    <property type="entry name" value="DUF3431"/>
</dbReference>
<name>A0A6C0AZP4_9ZZZZ</name>
<protein>
    <recommendedName>
        <fullName evidence="2">DUF3431 domain-containing protein</fullName>
    </recommendedName>
</protein>
<dbReference type="Pfam" id="PF11913">
    <property type="entry name" value="DUF3431"/>
    <property type="match status" value="1"/>
</dbReference>
<proteinExistence type="predicted"/>
<evidence type="ECO:0000313" key="1">
    <source>
        <dbReference type="EMBL" id="QHS85276.1"/>
    </source>
</evidence>
<sequence>MEASITNIVVSRYNKNVDFAYNINNGKNINVMIYDKERPSNPLNVPLNKGNEASVYLKYIIDYYDNLTDFTFFIHDEEYSWHHSGSIIEKYNEACLSNKLYYNINDCNFWNIPDLIKTIEGDELYNKFMLWYNEYIEDYIPISKVPNNNDFIYGYNGSAQFLVHKSLIRNLPRKFYIKLYNWIIITEYSNYFIGRFLEWVWHIFWDIYPNYIQQLTHEKEN</sequence>
<evidence type="ECO:0008006" key="2">
    <source>
        <dbReference type="Google" id="ProtNLM"/>
    </source>
</evidence>